<gene>
    <name evidence="2" type="ORF">MGAL_10B049283</name>
</gene>
<evidence type="ECO:0000313" key="3">
    <source>
        <dbReference type="Proteomes" id="UP000596742"/>
    </source>
</evidence>
<feature type="compositionally biased region" description="Basic residues" evidence="1">
    <location>
        <begin position="1"/>
        <end position="10"/>
    </location>
</feature>
<comment type="caution">
    <text evidence="2">The sequence shown here is derived from an EMBL/GenBank/DDBJ whole genome shotgun (WGS) entry which is preliminary data.</text>
</comment>
<accession>A0A8B6FVT9</accession>
<reference evidence="2" key="1">
    <citation type="submission" date="2018-11" db="EMBL/GenBank/DDBJ databases">
        <authorList>
            <person name="Alioto T."/>
            <person name="Alioto T."/>
        </authorList>
    </citation>
    <scope>NUCLEOTIDE SEQUENCE</scope>
</reference>
<proteinExistence type="predicted"/>
<dbReference type="EMBL" id="UYJE01007388">
    <property type="protein sequence ID" value="VDI54406.1"/>
    <property type="molecule type" value="Genomic_DNA"/>
</dbReference>
<name>A0A8B6FVT9_MYTGA</name>
<organism evidence="2 3">
    <name type="scientific">Mytilus galloprovincialis</name>
    <name type="common">Mediterranean mussel</name>
    <dbReference type="NCBI Taxonomy" id="29158"/>
    <lineage>
        <taxon>Eukaryota</taxon>
        <taxon>Metazoa</taxon>
        <taxon>Spiralia</taxon>
        <taxon>Lophotrochozoa</taxon>
        <taxon>Mollusca</taxon>
        <taxon>Bivalvia</taxon>
        <taxon>Autobranchia</taxon>
        <taxon>Pteriomorphia</taxon>
        <taxon>Mytilida</taxon>
        <taxon>Mytiloidea</taxon>
        <taxon>Mytilidae</taxon>
        <taxon>Mytilinae</taxon>
        <taxon>Mytilus</taxon>
    </lineage>
</organism>
<dbReference type="OrthoDB" id="6145067at2759"/>
<protein>
    <submittedName>
        <fullName evidence="2">Uncharacterized protein</fullName>
    </submittedName>
</protein>
<feature type="compositionally biased region" description="Basic and acidic residues" evidence="1">
    <location>
        <begin position="11"/>
        <end position="27"/>
    </location>
</feature>
<evidence type="ECO:0000256" key="1">
    <source>
        <dbReference type="SAM" id="MobiDB-lite"/>
    </source>
</evidence>
<dbReference type="AlphaFoldDB" id="A0A8B6FVT9"/>
<keyword evidence="3" id="KW-1185">Reference proteome</keyword>
<dbReference type="Proteomes" id="UP000596742">
    <property type="component" value="Unassembled WGS sequence"/>
</dbReference>
<sequence length="134" mass="15829">MTNINCRRKNAKETEENLKTEPDHESTTDYEQSSTYITTDVGQHANQAILGNEQQPTEILQDHNNKRTVDCDDGDVLGNYDIVIQRDISLKRNYHFELMLYVPYWKEKQLIDNDGSFHTMFHKKKEIFSNKTRF</sequence>
<evidence type="ECO:0000313" key="2">
    <source>
        <dbReference type="EMBL" id="VDI54406.1"/>
    </source>
</evidence>
<feature type="region of interest" description="Disordered" evidence="1">
    <location>
        <begin position="1"/>
        <end position="33"/>
    </location>
</feature>